<sequence>SGRFPGEIPRLVWEIPTGDSWACLGDSHRRLLGPSGRFQQEIPGPVWDIPRLVWEIPTGDSQACLGDSHRRFLDLSGSFPGEIPGPVWEIPGEIPRLFGRFLGRFPGLSGRFLGRFPGLSGRFPGEIPRGIWDFPGEAQCCKPWHCLMCGISHVTFVLPLLQPRAVAGFRGTVRYASVNAHKNRVRDCMFMLFLVTGGSVNGAGS</sequence>
<dbReference type="AlphaFoldDB" id="A0A401TRF7"/>
<keyword evidence="2" id="KW-1185">Reference proteome</keyword>
<evidence type="ECO:0000313" key="1">
    <source>
        <dbReference type="EMBL" id="GCC45234.1"/>
    </source>
</evidence>
<organism evidence="1 2">
    <name type="scientific">Chiloscyllium punctatum</name>
    <name type="common">Brownbanded bambooshark</name>
    <name type="synonym">Hemiscyllium punctatum</name>
    <dbReference type="NCBI Taxonomy" id="137246"/>
    <lineage>
        <taxon>Eukaryota</taxon>
        <taxon>Metazoa</taxon>
        <taxon>Chordata</taxon>
        <taxon>Craniata</taxon>
        <taxon>Vertebrata</taxon>
        <taxon>Chondrichthyes</taxon>
        <taxon>Elasmobranchii</taxon>
        <taxon>Galeomorphii</taxon>
        <taxon>Galeoidea</taxon>
        <taxon>Orectolobiformes</taxon>
        <taxon>Hemiscylliidae</taxon>
        <taxon>Chiloscyllium</taxon>
    </lineage>
</organism>
<gene>
    <name evidence="1" type="ORF">chiPu_0029545</name>
</gene>
<evidence type="ECO:0000313" key="2">
    <source>
        <dbReference type="Proteomes" id="UP000287033"/>
    </source>
</evidence>
<comment type="caution">
    <text evidence="1">The sequence shown here is derived from an EMBL/GenBank/DDBJ whole genome shotgun (WGS) entry which is preliminary data.</text>
</comment>
<proteinExistence type="predicted"/>
<feature type="non-terminal residue" evidence="1">
    <location>
        <position position="1"/>
    </location>
</feature>
<dbReference type="EMBL" id="BEZZ01159492">
    <property type="protein sequence ID" value="GCC45234.1"/>
    <property type="molecule type" value="Genomic_DNA"/>
</dbReference>
<protein>
    <submittedName>
        <fullName evidence="1">Uncharacterized protein</fullName>
    </submittedName>
</protein>
<accession>A0A401TRF7</accession>
<reference evidence="1 2" key="1">
    <citation type="journal article" date="2018" name="Nat. Ecol. Evol.">
        <title>Shark genomes provide insights into elasmobranch evolution and the origin of vertebrates.</title>
        <authorList>
            <person name="Hara Y"/>
            <person name="Yamaguchi K"/>
            <person name="Onimaru K"/>
            <person name="Kadota M"/>
            <person name="Koyanagi M"/>
            <person name="Keeley SD"/>
            <person name="Tatsumi K"/>
            <person name="Tanaka K"/>
            <person name="Motone F"/>
            <person name="Kageyama Y"/>
            <person name="Nozu R"/>
            <person name="Adachi N"/>
            <person name="Nishimura O"/>
            <person name="Nakagawa R"/>
            <person name="Tanegashima C"/>
            <person name="Kiyatake I"/>
            <person name="Matsumoto R"/>
            <person name="Murakumo K"/>
            <person name="Nishida K"/>
            <person name="Terakita A"/>
            <person name="Kuratani S"/>
            <person name="Sato K"/>
            <person name="Hyodo S Kuraku.S."/>
        </authorList>
    </citation>
    <scope>NUCLEOTIDE SEQUENCE [LARGE SCALE GENOMIC DNA]</scope>
</reference>
<dbReference type="Proteomes" id="UP000287033">
    <property type="component" value="Unassembled WGS sequence"/>
</dbReference>
<name>A0A401TRF7_CHIPU</name>
<dbReference type="OrthoDB" id="5979581at2759"/>